<dbReference type="HOGENOM" id="CLU_036316_3_0_1"/>
<dbReference type="InParanoid" id="S8F1C4"/>
<keyword evidence="3" id="KW-1185">Reference proteome</keyword>
<feature type="region of interest" description="Disordered" evidence="1">
    <location>
        <begin position="381"/>
        <end position="410"/>
    </location>
</feature>
<dbReference type="OrthoDB" id="2784794at2759"/>
<accession>S8F1C4</accession>
<proteinExistence type="predicted"/>
<dbReference type="STRING" id="743788.S8F1C4"/>
<reference evidence="2 3" key="1">
    <citation type="journal article" date="2012" name="Science">
        <title>The Paleozoic origin of enzymatic lignin decomposition reconstructed from 31 fungal genomes.</title>
        <authorList>
            <person name="Floudas D."/>
            <person name="Binder M."/>
            <person name="Riley R."/>
            <person name="Barry K."/>
            <person name="Blanchette R.A."/>
            <person name="Henrissat B."/>
            <person name="Martinez A.T."/>
            <person name="Otillar R."/>
            <person name="Spatafora J.W."/>
            <person name="Yadav J.S."/>
            <person name="Aerts A."/>
            <person name="Benoit I."/>
            <person name="Boyd A."/>
            <person name="Carlson A."/>
            <person name="Copeland A."/>
            <person name="Coutinho P.M."/>
            <person name="de Vries R.P."/>
            <person name="Ferreira P."/>
            <person name="Findley K."/>
            <person name="Foster B."/>
            <person name="Gaskell J."/>
            <person name="Glotzer D."/>
            <person name="Gorecki P."/>
            <person name="Heitman J."/>
            <person name="Hesse C."/>
            <person name="Hori C."/>
            <person name="Igarashi K."/>
            <person name="Jurgens J.A."/>
            <person name="Kallen N."/>
            <person name="Kersten P."/>
            <person name="Kohler A."/>
            <person name="Kuees U."/>
            <person name="Kumar T.K.A."/>
            <person name="Kuo A."/>
            <person name="LaButti K."/>
            <person name="Larrondo L.F."/>
            <person name="Lindquist E."/>
            <person name="Ling A."/>
            <person name="Lombard V."/>
            <person name="Lucas S."/>
            <person name="Lundell T."/>
            <person name="Martin R."/>
            <person name="McLaughlin D.J."/>
            <person name="Morgenstern I."/>
            <person name="Morin E."/>
            <person name="Murat C."/>
            <person name="Nagy L.G."/>
            <person name="Nolan M."/>
            <person name="Ohm R.A."/>
            <person name="Patyshakuliyeva A."/>
            <person name="Rokas A."/>
            <person name="Ruiz-Duenas F.J."/>
            <person name="Sabat G."/>
            <person name="Salamov A."/>
            <person name="Samejima M."/>
            <person name="Schmutz J."/>
            <person name="Slot J.C."/>
            <person name="St John F."/>
            <person name="Stenlid J."/>
            <person name="Sun H."/>
            <person name="Sun S."/>
            <person name="Syed K."/>
            <person name="Tsang A."/>
            <person name="Wiebenga A."/>
            <person name="Young D."/>
            <person name="Pisabarro A."/>
            <person name="Eastwood D.C."/>
            <person name="Martin F."/>
            <person name="Cullen D."/>
            <person name="Grigoriev I.V."/>
            <person name="Hibbett D.S."/>
        </authorList>
    </citation>
    <scope>NUCLEOTIDE SEQUENCE</scope>
    <source>
        <strain evidence="3">FP-58527</strain>
    </source>
</reference>
<feature type="compositionally biased region" description="Basic and acidic residues" evidence="1">
    <location>
        <begin position="397"/>
        <end position="410"/>
    </location>
</feature>
<gene>
    <name evidence="2" type="ORF">FOMPIDRAFT_1019322</name>
</gene>
<sequence length="410" mass="44752">MARTILSPCNLAFETWDDIIALLADKPSTLTACALTCQAFLPAARTHLFRVAHIDSPTRLTTLEALLGSSPGLQRNIRTLTVRGRSDGQEDRAADGWAKLAIRLERLTCVRLRGFTLEQSEDVRRTGLPEVTGMWLEGMRSAQDDLRALVLACPKLSTLYINDTSEVTKDTDIFPASRSPSFQHLGTLVWHVPSLPQLLQSRQIDEAPPTLPVLITQHLKAGVAIPLLRLAVGHNLRISAATRSAVKELVSAAGDTVESLVLRLEDLGEGRLPDDIRGALLPDLSGSRRLKTLHILAVGSAWFEIHGGLAAAAHVLSTVPPDQNALQDVIIHLSPYVPSAQRDWGVAAWVQLVDALAVFMRVHSRVRCTLCLDFSDNFGGRPKPEEESHIAACQTTAHKETMKPSDKDTS</sequence>
<dbReference type="Proteomes" id="UP000015241">
    <property type="component" value="Unassembled WGS sequence"/>
</dbReference>
<evidence type="ECO:0008006" key="4">
    <source>
        <dbReference type="Google" id="ProtNLM"/>
    </source>
</evidence>
<dbReference type="AlphaFoldDB" id="S8F1C4"/>
<evidence type="ECO:0000313" key="2">
    <source>
        <dbReference type="EMBL" id="EPS95635.1"/>
    </source>
</evidence>
<name>S8F1C4_FOMSC</name>
<organism evidence="2 3">
    <name type="scientific">Fomitopsis schrenkii</name>
    <name type="common">Brown rot fungus</name>
    <dbReference type="NCBI Taxonomy" id="2126942"/>
    <lineage>
        <taxon>Eukaryota</taxon>
        <taxon>Fungi</taxon>
        <taxon>Dikarya</taxon>
        <taxon>Basidiomycota</taxon>
        <taxon>Agaricomycotina</taxon>
        <taxon>Agaricomycetes</taxon>
        <taxon>Polyporales</taxon>
        <taxon>Fomitopsis</taxon>
    </lineage>
</organism>
<protein>
    <recommendedName>
        <fullName evidence="4">F-box domain-containing protein</fullName>
    </recommendedName>
</protein>
<evidence type="ECO:0000256" key="1">
    <source>
        <dbReference type="SAM" id="MobiDB-lite"/>
    </source>
</evidence>
<evidence type="ECO:0000313" key="3">
    <source>
        <dbReference type="Proteomes" id="UP000015241"/>
    </source>
</evidence>
<dbReference type="EMBL" id="KE504203">
    <property type="protein sequence ID" value="EPS95635.1"/>
    <property type="molecule type" value="Genomic_DNA"/>
</dbReference>